<dbReference type="PROSITE" id="PS50011">
    <property type="entry name" value="PROTEIN_KINASE_DOM"/>
    <property type="match status" value="1"/>
</dbReference>
<keyword evidence="3" id="KW-0862">Zinc</keyword>
<feature type="domain" description="RING-type" evidence="7">
    <location>
        <begin position="17"/>
        <end position="62"/>
    </location>
</feature>
<evidence type="ECO:0000259" key="6">
    <source>
        <dbReference type="PROSITE" id="PS50011"/>
    </source>
</evidence>
<dbReference type="SMART" id="SM00220">
    <property type="entry name" value="S_TKc"/>
    <property type="match status" value="1"/>
</dbReference>
<dbReference type="PROSITE" id="PS50082">
    <property type="entry name" value="WD_REPEATS_2"/>
    <property type="match status" value="3"/>
</dbReference>
<comment type="caution">
    <text evidence="8">The sequence shown here is derived from an EMBL/GenBank/DDBJ whole genome shotgun (WGS) entry which is preliminary data.</text>
</comment>
<evidence type="ECO:0000313" key="9">
    <source>
        <dbReference type="Proteomes" id="UP001454036"/>
    </source>
</evidence>
<dbReference type="GO" id="GO:0008270">
    <property type="term" value="F:zinc ion binding"/>
    <property type="evidence" value="ECO:0007669"/>
    <property type="project" value="UniProtKB-KW"/>
</dbReference>
<feature type="domain" description="Protein kinase" evidence="6">
    <location>
        <begin position="253"/>
        <end position="579"/>
    </location>
</feature>
<reference evidence="8 9" key="1">
    <citation type="submission" date="2024-01" db="EMBL/GenBank/DDBJ databases">
        <title>The complete chloroplast genome sequence of Lithospermum erythrorhizon: insights into the phylogenetic relationship among Boraginaceae species and the maternal lineages of purple gromwells.</title>
        <authorList>
            <person name="Okada T."/>
            <person name="Watanabe K."/>
        </authorList>
    </citation>
    <scope>NUCLEOTIDE SEQUENCE [LARGE SCALE GENOMIC DNA]</scope>
</reference>
<dbReference type="InterPro" id="IPR036322">
    <property type="entry name" value="WD40_repeat_dom_sf"/>
</dbReference>
<dbReference type="Pfam" id="PF13445">
    <property type="entry name" value="zf-RING_UBOX"/>
    <property type="match status" value="1"/>
</dbReference>
<dbReference type="PANTHER" id="PTHR44489">
    <property type="match status" value="1"/>
</dbReference>
<dbReference type="InterPro" id="IPR027370">
    <property type="entry name" value="Znf-RING_euk"/>
</dbReference>
<dbReference type="GO" id="GO:0005524">
    <property type="term" value="F:ATP binding"/>
    <property type="evidence" value="ECO:0007669"/>
    <property type="project" value="InterPro"/>
</dbReference>
<keyword evidence="5" id="KW-0853">WD repeat</keyword>
<evidence type="ECO:0000259" key="7">
    <source>
        <dbReference type="PROSITE" id="PS50089"/>
    </source>
</evidence>
<dbReference type="SUPFAM" id="SSF50978">
    <property type="entry name" value="WD40 repeat-like"/>
    <property type="match status" value="1"/>
</dbReference>
<evidence type="ECO:0000256" key="1">
    <source>
        <dbReference type="ARBA" id="ARBA00022723"/>
    </source>
</evidence>
<feature type="repeat" description="WD" evidence="5">
    <location>
        <begin position="692"/>
        <end position="724"/>
    </location>
</feature>
<keyword evidence="9" id="KW-1185">Reference proteome</keyword>
<evidence type="ECO:0000256" key="5">
    <source>
        <dbReference type="PROSITE-ProRule" id="PRU00221"/>
    </source>
</evidence>
<sequence>MAEPPPPAAQEAEPPECPVCLTPYSTTSTIPRVIPCGHTTCEGCLLLLPHPFPNTIRCPSCTQLVNFPNHPSSLPKNIDLLHFCQQTKVPKKLILQNVHNFDFCYSGDGVCLISNLWSPEFYRNWVRWVFPNDIVLIEKCDVYGSGKCLKGSLKVASLVELNNEERNDSGRNGDVAHCGDLDEFSSEKEHEKRGIMKECGNDREDSVVLDDRSSNMGANGGMVVRTCPDGDGETSIRSCEKEYYDGKIVKGDKNSSRNYGKSLFAGVLRDNDKVGLVKVSSASEGDKENRLKYECEAKVINFLYAMGNEGRDELRFVLNTSLRLHRMGKVYGFWLNNDDDCVYMVCERFNSCLVQKMQYFEHGSKEMIYHMMVGAEMCEIVYGLHSEGLVVGCLSASSFGFDNFGRAFFDVGNVLITGRRVCRTISDSISNEVGKAGENLRLRDYVLDCGVFVSPELLSKMTGNEGYSEFEVCCGSDVWSLACLLVWLLTGKSFAEEMYNYYSHILFCESVNGKEGWLSLYMGWMKKVTALLDRKLDTECVLLKNMICKCLEFDPMNRPSLNELWRCIRGIVIKSEIYVVESLRPRVAPQESINYCIMLGELCQFGKEKENCTTKSDVHDDVIRSLEHEGNSINDKNIGEGVSKGKVKCIDLKGHVDCITTLTVGGAFLFSASYDKIVNVWSLQDFTHVLSLKGHEHRVMAVVYVDESSLCISGDSGGVICIWDAKVPLATEPIQKLNEEKDWRYSGIHAMAVSGTQYFYTGSGDKTVKAWALQDYTLVTVMSGHKSVVSSLAVNNGVLYSGSWDGTVRLWCISDHSPLAVLGEDTPSNISSVLTLSAEHNFLFVGHENGEVKIWQNDRLLATKKAHKGAIFSVIKKERCLFAGGFDKTISVHEVSGDGVETDISLVGNVPSDSTITSLAYWQGKLFAGQADKVIKVYYSSL</sequence>
<dbReference type="Proteomes" id="UP001454036">
    <property type="component" value="Unassembled WGS sequence"/>
</dbReference>
<dbReference type="SMART" id="SM00320">
    <property type="entry name" value="WD40"/>
    <property type="match status" value="7"/>
</dbReference>
<dbReference type="InterPro" id="IPR011009">
    <property type="entry name" value="Kinase-like_dom_sf"/>
</dbReference>
<dbReference type="Gene3D" id="1.10.510.10">
    <property type="entry name" value="Transferase(Phosphotransferase) domain 1"/>
    <property type="match status" value="1"/>
</dbReference>
<dbReference type="AlphaFoldDB" id="A0AAV3R0J2"/>
<dbReference type="Gene3D" id="2.130.10.10">
    <property type="entry name" value="YVTN repeat-like/Quinoprotein amine dehydrogenase"/>
    <property type="match status" value="2"/>
</dbReference>
<dbReference type="PROSITE" id="PS50089">
    <property type="entry name" value="ZF_RING_2"/>
    <property type="match status" value="1"/>
</dbReference>
<dbReference type="InterPro" id="IPR015943">
    <property type="entry name" value="WD40/YVTN_repeat-like_dom_sf"/>
</dbReference>
<dbReference type="SUPFAM" id="SSF57850">
    <property type="entry name" value="RING/U-box"/>
    <property type="match status" value="1"/>
</dbReference>
<gene>
    <name evidence="8" type="ORF">LIER_23428</name>
</gene>
<evidence type="ECO:0000256" key="3">
    <source>
        <dbReference type="ARBA" id="ARBA00022833"/>
    </source>
</evidence>
<keyword evidence="2 4" id="KW-0863">Zinc-finger</keyword>
<dbReference type="PANTHER" id="PTHR44489:SF11">
    <property type="entry name" value="WD REPEAT DOMAIN 86"/>
    <property type="match status" value="1"/>
</dbReference>
<evidence type="ECO:0000313" key="8">
    <source>
        <dbReference type="EMBL" id="GAA0168793.1"/>
    </source>
</evidence>
<dbReference type="InterPro" id="IPR044715">
    <property type="entry name" value="WDR86-like"/>
</dbReference>
<dbReference type="EMBL" id="BAABME010006595">
    <property type="protein sequence ID" value="GAA0168793.1"/>
    <property type="molecule type" value="Genomic_DNA"/>
</dbReference>
<organism evidence="8 9">
    <name type="scientific">Lithospermum erythrorhizon</name>
    <name type="common">Purple gromwell</name>
    <name type="synonym">Lithospermum officinale var. erythrorhizon</name>
    <dbReference type="NCBI Taxonomy" id="34254"/>
    <lineage>
        <taxon>Eukaryota</taxon>
        <taxon>Viridiplantae</taxon>
        <taxon>Streptophyta</taxon>
        <taxon>Embryophyta</taxon>
        <taxon>Tracheophyta</taxon>
        <taxon>Spermatophyta</taxon>
        <taxon>Magnoliopsida</taxon>
        <taxon>eudicotyledons</taxon>
        <taxon>Gunneridae</taxon>
        <taxon>Pentapetalae</taxon>
        <taxon>asterids</taxon>
        <taxon>lamiids</taxon>
        <taxon>Boraginales</taxon>
        <taxon>Boraginaceae</taxon>
        <taxon>Boraginoideae</taxon>
        <taxon>Lithospermeae</taxon>
        <taxon>Lithospermum</taxon>
    </lineage>
</organism>
<proteinExistence type="predicted"/>
<keyword evidence="1" id="KW-0479">Metal-binding</keyword>
<dbReference type="CDD" id="cd16587">
    <property type="entry name" value="RING-HC_TRIM32_C-VII"/>
    <property type="match status" value="1"/>
</dbReference>
<feature type="repeat" description="WD" evidence="5">
    <location>
        <begin position="652"/>
        <end position="691"/>
    </location>
</feature>
<dbReference type="GO" id="GO:0004672">
    <property type="term" value="F:protein kinase activity"/>
    <property type="evidence" value="ECO:0007669"/>
    <property type="project" value="InterPro"/>
</dbReference>
<dbReference type="Gene3D" id="3.30.40.10">
    <property type="entry name" value="Zinc/RING finger domain, C3HC4 (zinc finger)"/>
    <property type="match status" value="1"/>
</dbReference>
<dbReference type="InterPro" id="IPR013083">
    <property type="entry name" value="Znf_RING/FYVE/PHD"/>
</dbReference>
<accession>A0AAV3R0J2</accession>
<name>A0AAV3R0J2_LITER</name>
<dbReference type="InterPro" id="IPR001841">
    <property type="entry name" value="Znf_RING"/>
</dbReference>
<dbReference type="SMART" id="SM00184">
    <property type="entry name" value="RING"/>
    <property type="match status" value="1"/>
</dbReference>
<dbReference type="InterPro" id="IPR001680">
    <property type="entry name" value="WD40_rpt"/>
</dbReference>
<dbReference type="PROSITE" id="PS50294">
    <property type="entry name" value="WD_REPEATS_REGION"/>
    <property type="match status" value="1"/>
</dbReference>
<dbReference type="SUPFAM" id="SSF56112">
    <property type="entry name" value="Protein kinase-like (PK-like)"/>
    <property type="match status" value="1"/>
</dbReference>
<dbReference type="InterPro" id="IPR000719">
    <property type="entry name" value="Prot_kinase_dom"/>
</dbReference>
<evidence type="ECO:0000256" key="2">
    <source>
        <dbReference type="ARBA" id="ARBA00022771"/>
    </source>
</evidence>
<protein>
    <submittedName>
        <fullName evidence="8">Uncharacterized protein</fullName>
    </submittedName>
</protein>
<feature type="repeat" description="WD" evidence="5">
    <location>
        <begin position="782"/>
        <end position="821"/>
    </location>
</feature>
<evidence type="ECO:0000256" key="4">
    <source>
        <dbReference type="PROSITE-ProRule" id="PRU00175"/>
    </source>
</evidence>
<dbReference type="Pfam" id="PF00400">
    <property type="entry name" value="WD40"/>
    <property type="match status" value="3"/>
</dbReference>